<proteinExistence type="predicted"/>
<name>A0A5N4DLV7_CAMDR</name>
<sequence>MRLPARPGQQNAFQAQKKVVGIGRGREGVILSDGGWGVISGPRTKAGHLSSLVRGGPSIPRPQRRMGGSRPRSGVGRRAARAHSLDCTVSPKCCSDPRPAAFPAQIPARPSSLRQGSNGAVQRGPDLRFSKLKAPPIPGKFERKGSVETLTRRASGSGRARPREEVARGRGCARRAWHAGTTSPRAHCECPTELLDLEVYARPVGEGVFRFAISSSNFVVSTE</sequence>
<protein>
    <submittedName>
        <fullName evidence="2">Uncharacterized protein</fullName>
    </submittedName>
</protein>
<feature type="compositionally biased region" description="Low complexity" evidence="1">
    <location>
        <begin position="65"/>
        <end position="77"/>
    </location>
</feature>
<evidence type="ECO:0000313" key="3">
    <source>
        <dbReference type="Proteomes" id="UP000299084"/>
    </source>
</evidence>
<dbReference type="AlphaFoldDB" id="A0A5N4DLV7"/>
<accession>A0A5N4DLV7</accession>
<evidence type="ECO:0000313" key="2">
    <source>
        <dbReference type="EMBL" id="KAB1272057.1"/>
    </source>
</evidence>
<comment type="caution">
    <text evidence="2">The sequence shown here is derived from an EMBL/GenBank/DDBJ whole genome shotgun (WGS) entry which is preliminary data.</text>
</comment>
<gene>
    <name evidence="2" type="ORF">Cadr_000014351</name>
</gene>
<keyword evidence="3" id="KW-1185">Reference proteome</keyword>
<organism evidence="2 3">
    <name type="scientific">Camelus dromedarius</name>
    <name type="common">Dromedary</name>
    <name type="synonym">Arabian camel</name>
    <dbReference type="NCBI Taxonomy" id="9838"/>
    <lineage>
        <taxon>Eukaryota</taxon>
        <taxon>Metazoa</taxon>
        <taxon>Chordata</taxon>
        <taxon>Craniata</taxon>
        <taxon>Vertebrata</taxon>
        <taxon>Euteleostomi</taxon>
        <taxon>Mammalia</taxon>
        <taxon>Eutheria</taxon>
        <taxon>Laurasiatheria</taxon>
        <taxon>Artiodactyla</taxon>
        <taxon>Tylopoda</taxon>
        <taxon>Camelidae</taxon>
        <taxon>Camelus</taxon>
    </lineage>
</organism>
<evidence type="ECO:0000256" key="1">
    <source>
        <dbReference type="SAM" id="MobiDB-lite"/>
    </source>
</evidence>
<reference evidence="2 3" key="1">
    <citation type="journal article" date="2019" name="Mol. Ecol. Resour.">
        <title>Improving Illumina assemblies with Hi-C and long reads: an example with the North African dromedary.</title>
        <authorList>
            <person name="Elbers J.P."/>
            <person name="Rogers M.F."/>
            <person name="Perelman P.L."/>
            <person name="Proskuryakova A.A."/>
            <person name="Serdyukova N.A."/>
            <person name="Johnson W.E."/>
            <person name="Horin P."/>
            <person name="Corander J."/>
            <person name="Murphy D."/>
            <person name="Burger P.A."/>
        </authorList>
    </citation>
    <scope>NUCLEOTIDE SEQUENCE [LARGE SCALE GENOMIC DNA]</scope>
    <source>
        <strain evidence="2">Drom800</strain>
        <tissue evidence="2">Blood</tissue>
    </source>
</reference>
<dbReference type="Proteomes" id="UP000299084">
    <property type="component" value="Unassembled WGS sequence"/>
</dbReference>
<feature type="region of interest" description="Disordered" evidence="1">
    <location>
        <begin position="52"/>
        <end position="82"/>
    </location>
</feature>
<dbReference type="EMBL" id="JWIN03000010">
    <property type="protein sequence ID" value="KAB1272057.1"/>
    <property type="molecule type" value="Genomic_DNA"/>
</dbReference>